<sequence>MNIKRFYAPTSREALAKARMAFGAGTLILSNRNTPDGVEVMATAEDTLEHSKAAASSTPLQQAIERRSAEETTGLRPQVQAKLIQAQTQPRTAQPALQAAQAAPSRASQATSSAIAQAISQAASLSADGAEPAGLRQSVQEDTEQLAMSTLSFQDYVRERMLRRRHEAGVDEPLPSFAQRRSLGDALREAPAAAPTAAQQPFKAQPAPSVARHNPLRASAEAPLRETLRSEPAPTMASQALRDELQSVRDLIEERFNTLTWLGQTRQNPIHANLTHKLIRAGYSPVLARALVEHMPQDLSAGDAVRWLMQVLERNLRTDADQAPLYEQGGVFALVGSTGVGKTTTTAKLAALCAAKYGAASVGLITLDTYRVGAHDQLRSYGRMLGVVAHLAHDRAALQDLLGLLANKQLVLIDTTGVAPRDPRKDEILDLLDLPGIQKLLAVNAAGQGDALDDVMQAFKARGSSQAILTKVDEAVKLGPSVDTLIRHQMQLRGVTNGQRVPEDWERADAQQLVSASMRAATRSAFDPKALDLDFFFTPSSPSTEGEIHHA</sequence>
<dbReference type="GO" id="GO:0005525">
    <property type="term" value="F:GTP binding"/>
    <property type="evidence" value="ECO:0007669"/>
    <property type="project" value="UniProtKB-UniRule"/>
</dbReference>
<evidence type="ECO:0000256" key="10">
    <source>
        <dbReference type="ARBA" id="ARBA00023136"/>
    </source>
</evidence>
<dbReference type="Gene3D" id="1.20.120.1380">
    <property type="entry name" value="Flagellar FlhF biosynthesis protein, N domain"/>
    <property type="match status" value="1"/>
</dbReference>
<dbReference type="RefSeq" id="WP_034398017.1">
    <property type="nucleotide sequence ID" value="NZ_CANENH010000006.1"/>
</dbReference>
<feature type="compositionally biased region" description="Low complexity" evidence="14">
    <location>
        <begin position="190"/>
        <end position="208"/>
    </location>
</feature>
<dbReference type="AlphaFoldDB" id="A0AAJ2VBR6"/>
<keyword evidence="8" id="KW-0653">Protein transport</keyword>
<feature type="region of interest" description="Disordered" evidence="14">
    <location>
        <begin position="51"/>
        <end position="76"/>
    </location>
</feature>
<evidence type="ECO:0000259" key="15">
    <source>
        <dbReference type="SMART" id="SM00382"/>
    </source>
</evidence>
<protein>
    <recommendedName>
        <fullName evidence="3 13">Flagellar biosynthesis protein FlhF</fullName>
    </recommendedName>
</protein>
<evidence type="ECO:0000256" key="13">
    <source>
        <dbReference type="NCBIfam" id="TIGR03499"/>
    </source>
</evidence>
<name>A0AAJ2VBR6_DELAC</name>
<dbReference type="Proteomes" id="UP001287445">
    <property type="component" value="Unassembled WGS sequence"/>
</dbReference>
<comment type="function">
    <text evidence="12">Necessary for flagellar biosynthesis. May be involved in translocation of the flagellum.</text>
</comment>
<dbReference type="InterPro" id="IPR047040">
    <property type="entry name" value="FlhF__GTPase_dom"/>
</dbReference>
<keyword evidence="9" id="KW-0342">GTP-binding</keyword>
<keyword evidence="17" id="KW-0966">Cell projection</keyword>
<dbReference type="NCBIfam" id="TIGR03499">
    <property type="entry name" value="FlhF"/>
    <property type="match status" value="1"/>
</dbReference>
<evidence type="ECO:0000256" key="6">
    <source>
        <dbReference type="ARBA" id="ARBA00022741"/>
    </source>
</evidence>
<reference evidence="17" key="1">
    <citation type="submission" date="2023-11" db="EMBL/GenBank/DDBJ databases">
        <title>Identification and selenium tolerance of Delftia acidovorans R3-25.</title>
        <authorList>
            <person name="Zhang S."/>
            <person name="Liu Y."/>
            <person name="Guo Y."/>
        </authorList>
    </citation>
    <scope>NUCLEOTIDE SEQUENCE</scope>
    <source>
        <strain evidence="17">R3-25</strain>
    </source>
</reference>
<comment type="subcellular location">
    <subcellularLocation>
        <location evidence="1">Cell membrane</location>
        <topology evidence="1">Peripheral membrane protein</topology>
        <orientation evidence="1">Cytoplasmic side</orientation>
    </subcellularLocation>
</comment>
<evidence type="ECO:0000256" key="11">
    <source>
        <dbReference type="ARBA" id="ARBA00023225"/>
    </source>
</evidence>
<evidence type="ECO:0000256" key="3">
    <source>
        <dbReference type="ARBA" id="ARBA00014919"/>
    </source>
</evidence>
<dbReference type="InterPro" id="IPR020006">
    <property type="entry name" value="FlhF"/>
</dbReference>
<feature type="domain" description="AAA+ ATPase" evidence="15">
    <location>
        <begin position="328"/>
        <end position="473"/>
    </location>
</feature>
<keyword evidence="17" id="KW-0282">Flagellum</keyword>
<evidence type="ECO:0000256" key="4">
    <source>
        <dbReference type="ARBA" id="ARBA00022448"/>
    </source>
</evidence>
<evidence type="ECO:0000256" key="1">
    <source>
        <dbReference type="ARBA" id="ARBA00004413"/>
    </source>
</evidence>
<keyword evidence="11" id="KW-1006">Bacterial flagellum protein export</keyword>
<dbReference type="GO" id="GO:0005886">
    <property type="term" value="C:plasma membrane"/>
    <property type="evidence" value="ECO:0007669"/>
    <property type="project" value="UniProtKB-SubCell"/>
</dbReference>
<evidence type="ECO:0000256" key="2">
    <source>
        <dbReference type="ARBA" id="ARBA00008531"/>
    </source>
</evidence>
<feature type="domain" description="SRP54-type proteins GTP-binding" evidence="16">
    <location>
        <begin position="329"/>
        <end position="519"/>
    </location>
</feature>
<dbReference type="CDD" id="cd17873">
    <property type="entry name" value="FlhF"/>
    <property type="match status" value="1"/>
</dbReference>
<dbReference type="GO" id="GO:0015031">
    <property type="term" value="P:protein transport"/>
    <property type="evidence" value="ECO:0007669"/>
    <property type="project" value="UniProtKB-KW"/>
</dbReference>
<keyword evidence="7" id="KW-1005">Bacterial flagellum biogenesis</keyword>
<dbReference type="EMBL" id="JAWWMZ010000019">
    <property type="protein sequence ID" value="MDX4957645.1"/>
    <property type="molecule type" value="Genomic_DNA"/>
</dbReference>
<dbReference type="InterPro" id="IPR000897">
    <property type="entry name" value="SRP54_GTPase_dom"/>
</dbReference>
<keyword evidence="10" id="KW-0472">Membrane</keyword>
<dbReference type="GO" id="GO:0006614">
    <property type="term" value="P:SRP-dependent cotranslational protein targeting to membrane"/>
    <property type="evidence" value="ECO:0007669"/>
    <property type="project" value="UniProtKB-UniRule"/>
</dbReference>
<evidence type="ECO:0000256" key="12">
    <source>
        <dbReference type="ARBA" id="ARBA00025337"/>
    </source>
</evidence>
<dbReference type="InterPro" id="IPR027417">
    <property type="entry name" value="P-loop_NTPase"/>
</dbReference>
<keyword evidence="4" id="KW-0813">Transport</keyword>
<comment type="similarity">
    <text evidence="2">Belongs to the GTP-binding SRP family.</text>
</comment>
<dbReference type="GO" id="GO:0003924">
    <property type="term" value="F:GTPase activity"/>
    <property type="evidence" value="ECO:0007669"/>
    <property type="project" value="UniProtKB-UniRule"/>
</dbReference>
<dbReference type="Pfam" id="PF00448">
    <property type="entry name" value="SRP54"/>
    <property type="match status" value="1"/>
</dbReference>
<dbReference type="SMART" id="SM00962">
    <property type="entry name" value="SRP54"/>
    <property type="match status" value="1"/>
</dbReference>
<evidence type="ECO:0000256" key="5">
    <source>
        <dbReference type="ARBA" id="ARBA00022475"/>
    </source>
</evidence>
<comment type="caution">
    <text evidence="17">The sequence shown here is derived from an EMBL/GenBank/DDBJ whole genome shotgun (WGS) entry which is preliminary data.</text>
</comment>
<dbReference type="SMART" id="SM00382">
    <property type="entry name" value="AAA"/>
    <property type="match status" value="1"/>
</dbReference>
<evidence type="ECO:0000259" key="16">
    <source>
        <dbReference type="SMART" id="SM00962"/>
    </source>
</evidence>
<evidence type="ECO:0000256" key="9">
    <source>
        <dbReference type="ARBA" id="ARBA00023134"/>
    </source>
</evidence>
<evidence type="ECO:0000313" key="17">
    <source>
        <dbReference type="EMBL" id="MDX4957645.1"/>
    </source>
</evidence>
<dbReference type="GO" id="GO:0005047">
    <property type="term" value="F:signal recognition particle binding"/>
    <property type="evidence" value="ECO:0007669"/>
    <property type="project" value="TreeGrafter"/>
</dbReference>
<feature type="region of interest" description="Disordered" evidence="14">
    <location>
        <begin position="186"/>
        <end position="239"/>
    </location>
</feature>
<evidence type="ECO:0000256" key="14">
    <source>
        <dbReference type="SAM" id="MobiDB-lite"/>
    </source>
</evidence>
<dbReference type="GO" id="GO:0044781">
    <property type="term" value="P:bacterial-type flagellum organization"/>
    <property type="evidence" value="ECO:0007669"/>
    <property type="project" value="UniProtKB-UniRule"/>
</dbReference>
<evidence type="ECO:0000256" key="8">
    <source>
        <dbReference type="ARBA" id="ARBA00022927"/>
    </source>
</evidence>
<dbReference type="SUPFAM" id="SSF52540">
    <property type="entry name" value="P-loop containing nucleoside triphosphate hydrolases"/>
    <property type="match status" value="1"/>
</dbReference>
<accession>A0AAJ2VBR6</accession>
<dbReference type="FunFam" id="3.40.50.300:FF:000695">
    <property type="entry name" value="Flagellar biosynthesis regulator FlhF"/>
    <property type="match status" value="1"/>
</dbReference>
<keyword evidence="5" id="KW-1003">Cell membrane</keyword>
<dbReference type="PANTHER" id="PTHR43134">
    <property type="entry name" value="SIGNAL RECOGNITION PARTICLE RECEPTOR SUBUNIT ALPHA"/>
    <property type="match status" value="1"/>
</dbReference>
<keyword evidence="6" id="KW-0547">Nucleotide-binding</keyword>
<proteinExistence type="inferred from homology"/>
<dbReference type="InterPro" id="IPR003593">
    <property type="entry name" value="AAA+_ATPase"/>
</dbReference>
<keyword evidence="17" id="KW-0969">Cilium</keyword>
<evidence type="ECO:0000256" key="7">
    <source>
        <dbReference type="ARBA" id="ARBA00022795"/>
    </source>
</evidence>
<dbReference type="Gene3D" id="3.40.50.300">
    <property type="entry name" value="P-loop containing nucleotide triphosphate hydrolases"/>
    <property type="match status" value="1"/>
</dbReference>
<gene>
    <name evidence="17" type="primary">flhF</name>
    <name evidence="17" type="ORF">SGN30_29865</name>
</gene>
<organism evidence="17 18">
    <name type="scientific">Delftia acidovorans</name>
    <name type="common">Pseudomonas acidovorans</name>
    <name type="synonym">Comamonas acidovorans</name>
    <dbReference type="NCBI Taxonomy" id="80866"/>
    <lineage>
        <taxon>Bacteria</taxon>
        <taxon>Pseudomonadati</taxon>
        <taxon>Pseudomonadota</taxon>
        <taxon>Betaproteobacteria</taxon>
        <taxon>Burkholderiales</taxon>
        <taxon>Comamonadaceae</taxon>
        <taxon>Delftia</taxon>
    </lineage>
</organism>
<evidence type="ECO:0000313" key="18">
    <source>
        <dbReference type="Proteomes" id="UP001287445"/>
    </source>
</evidence>
<dbReference type="PANTHER" id="PTHR43134:SF3">
    <property type="entry name" value="FLAGELLAR BIOSYNTHESIS PROTEIN FLHF"/>
    <property type="match status" value="1"/>
</dbReference>